<dbReference type="Pfam" id="PF01757">
    <property type="entry name" value="Acyl_transf_3"/>
    <property type="match status" value="1"/>
</dbReference>
<feature type="transmembrane region" description="Helical" evidence="1">
    <location>
        <begin position="165"/>
        <end position="184"/>
    </location>
</feature>
<evidence type="ECO:0000256" key="1">
    <source>
        <dbReference type="SAM" id="Phobius"/>
    </source>
</evidence>
<feature type="domain" description="Acyltransferase 3" evidence="2">
    <location>
        <begin position="5"/>
        <end position="324"/>
    </location>
</feature>
<sequence>MKYRPEIDGLRSVAVLPVILFHGGLGLFSGGFVGVDVFFVISGFLITTIILQKIDEGRFSLLDFYARRARRILPALILVVLCTTPFAWIWMLPTEFKDYAQSVAAVGLFSSNFLFWIESGYFAAAAEQKPLLHTWSLAVEEQYYILFPLMMMALWARLPKATTILLAAIFVVSLALAEVMWRVAPDANFYLLPTRAWELMTGSLCAIFVLKRGVQSNNLASGIGLLAITVSIFAFDAHTPFPSLYALAPVIGTGLVLVYGTKGTWVADVLSMRAPVFVGLISYSAYLWHQPLFALARLRDPQEPELVLMMGLAGLSLGLAYLSWRFVEQPARHIPWAAWKTVSAAGLVSIVALGVGATLSVMPWQAQSFRANLAPQNLALLERINTMRRMEHKFTPADEDGACRFMVRPDDPQSITRFETCAAEHGPALLVIGDSHSEDVFKALLAGSDAPFLLAMGQGQCRPHVAGSDCTTTPMPLFLTAQKDRIARIYFAQAGFWLLERADGAKPDRNLFTAAGKIDGQLDVPAIERALDVLTRFDALAPVTWVGPRLEPHVSFDAMLALPCDEAPDVLHLRPTHQALFETLDAHLKTASQMRGIDYVSTMEAVAFDMAHELYSCEALYWSDGDHWSPQGEALFGPRLARGVGL</sequence>
<dbReference type="GO" id="GO:0009103">
    <property type="term" value="P:lipopolysaccharide biosynthetic process"/>
    <property type="evidence" value="ECO:0007669"/>
    <property type="project" value="TreeGrafter"/>
</dbReference>
<feature type="transmembrane region" description="Helical" evidence="1">
    <location>
        <begin position="190"/>
        <end position="210"/>
    </location>
</feature>
<protein>
    <submittedName>
        <fullName evidence="3">Peptidoglycan/LPS O-acetylase OafA/YrhL</fullName>
    </submittedName>
</protein>
<organism evidence="3 4">
    <name type="scientific">Litoreibacter meonggei</name>
    <dbReference type="NCBI Taxonomy" id="1049199"/>
    <lineage>
        <taxon>Bacteria</taxon>
        <taxon>Pseudomonadati</taxon>
        <taxon>Pseudomonadota</taxon>
        <taxon>Alphaproteobacteria</taxon>
        <taxon>Rhodobacterales</taxon>
        <taxon>Roseobacteraceae</taxon>
        <taxon>Litoreibacter</taxon>
    </lineage>
</organism>
<proteinExistence type="predicted"/>
<keyword evidence="1" id="KW-0472">Membrane</keyword>
<dbReference type="Proteomes" id="UP000269157">
    <property type="component" value="Unassembled WGS sequence"/>
</dbReference>
<evidence type="ECO:0000313" key="4">
    <source>
        <dbReference type="Proteomes" id="UP000269157"/>
    </source>
</evidence>
<dbReference type="OrthoDB" id="9796461at2"/>
<keyword evidence="4" id="KW-1185">Reference proteome</keyword>
<gene>
    <name evidence="3" type="ORF">BCF46_3904</name>
</gene>
<dbReference type="PANTHER" id="PTHR23028">
    <property type="entry name" value="ACETYLTRANSFERASE"/>
    <property type="match status" value="1"/>
</dbReference>
<feature type="transmembrane region" description="Helical" evidence="1">
    <location>
        <begin position="266"/>
        <end position="286"/>
    </location>
</feature>
<dbReference type="RefSeq" id="WP_121028322.1">
    <property type="nucleotide sequence ID" value="NZ_RCCE01000010.1"/>
</dbReference>
<dbReference type="InterPro" id="IPR050879">
    <property type="entry name" value="Acyltransferase_3"/>
</dbReference>
<dbReference type="GO" id="GO:0016020">
    <property type="term" value="C:membrane"/>
    <property type="evidence" value="ECO:0007669"/>
    <property type="project" value="TreeGrafter"/>
</dbReference>
<dbReference type="GO" id="GO:0016747">
    <property type="term" value="F:acyltransferase activity, transferring groups other than amino-acyl groups"/>
    <property type="evidence" value="ECO:0007669"/>
    <property type="project" value="InterPro"/>
</dbReference>
<comment type="caution">
    <text evidence="3">The sequence shown here is derived from an EMBL/GenBank/DDBJ whole genome shotgun (WGS) entry which is preliminary data.</text>
</comment>
<reference evidence="3 4" key="1">
    <citation type="submission" date="2018-10" db="EMBL/GenBank/DDBJ databases">
        <title>Genomic Encyclopedia of Archaeal and Bacterial Type Strains, Phase II (KMG-II): from individual species to whole genera.</title>
        <authorList>
            <person name="Goeker M."/>
        </authorList>
    </citation>
    <scope>NUCLEOTIDE SEQUENCE [LARGE SCALE GENOMIC DNA]</scope>
    <source>
        <strain evidence="3 4">DSM 29466</strain>
    </source>
</reference>
<dbReference type="PANTHER" id="PTHR23028:SF53">
    <property type="entry name" value="ACYL_TRANSF_3 DOMAIN-CONTAINING PROTEIN"/>
    <property type="match status" value="1"/>
</dbReference>
<feature type="transmembrane region" description="Helical" evidence="1">
    <location>
        <begin position="241"/>
        <end position="259"/>
    </location>
</feature>
<feature type="transmembrane region" description="Helical" evidence="1">
    <location>
        <begin position="217"/>
        <end position="235"/>
    </location>
</feature>
<evidence type="ECO:0000259" key="2">
    <source>
        <dbReference type="Pfam" id="PF01757"/>
    </source>
</evidence>
<evidence type="ECO:0000313" key="3">
    <source>
        <dbReference type="EMBL" id="RLJ36214.1"/>
    </source>
</evidence>
<keyword evidence="1" id="KW-1133">Transmembrane helix</keyword>
<feature type="transmembrane region" description="Helical" evidence="1">
    <location>
        <begin position="344"/>
        <end position="364"/>
    </location>
</feature>
<dbReference type="AlphaFoldDB" id="A0A497VB89"/>
<dbReference type="EMBL" id="RCCE01000010">
    <property type="protein sequence ID" value="RLJ36214.1"/>
    <property type="molecule type" value="Genomic_DNA"/>
</dbReference>
<dbReference type="InterPro" id="IPR002656">
    <property type="entry name" value="Acyl_transf_3_dom"/>
</dbReference>
<feature type="transmembrane region" description="Helical" evidence="1">
    <location>
        <begin position="20"/>
        <end position="51"/>
    </location>
</feature>
<name>A0A497VB89_9RHOB</name>
<feature type="transmembrane region" description="Helical" evidence="1">
    <location>
        <begin position="306"/>
        <end position="324"/>
    </location>
</feature>
<feature type="transmembrane region" description="Helical" evidence="1">
    <location>
        <begin position="72"/>
        <end position="91"/>
    </location>
</feature>
<accession>A0A497VB89</accession>
<keyword evidence="1" id="KW-0812">Transmembrane</keyword>